<dbReference type="PANTHER" id="PTHR31807:SF2">
    <property type="entry name" value="PROTEIN SNOWY COTYLEDON 3"/>
    <property type="match status" value="1"/>
</dbReference>
<dbReference type="OrthoDB" id="1924320at2759"/>
<feature type="compositionally biased region" description="Low complexity" evidence="2">
    <location>
        <begin position="247"/>
        <end position="259"/>
    </location>
</feature>
<dbReference type="GO" id="GO:0051225">
    <property type="term" value="P:spindle assembly"/>
    <property type="evidence" value="ECO:0007669"/>
    <property type="project" value="TreeGrafter"/>
</dbReference>
<evidence type="ECO:0000256" key="1">
    <source>
        <dbReference type="ARBA" id="ARBA00010016"/>
    </source>
</evidence>
<dbReference type="Pfam" id="PF04484">
    <property type="entry name" value="QWRF"/>
    <property type="match status" value="1"/>
</dbReference>
<evidence type="ECO:0000313" key="4">
    <source>
        <dbReference type="Proteomes" id="UP000236161"/>
    </source>
</evidence>
<dbReference type="InterPro" id="IPR007573">
    <property type="entry name" value="QWRF"/>
</dbReference>
<accession>A0A2I0BDQ6</accession>
<gene>
    <name evidence="3" type="ORF">AXF42_Ash010346</name>
</gene>
<dbReference type="EMBL" id="KZ451888">
    <property type="protein sequence ID" value="PKA65937.1"/>
    <property type="molecule type" value="Genomic_DNA"/>
</dbReference>
<evidence type="ECO:0000256" key="2">
    <source>
        <dbReference type="SAM" id="MobiDB-lite"/>
    </source>
</evidence>
<name>A0A2I0BDQ6_9ASPA</name>
<sequence>MVAAVAATGCGDARPFPRTPSALTPLEKDNASTQSAAAGGLRPRSRETPSRYMSSSVLSASKPNSSCISTVSSSSSSSSSSTSSTPRRFASPIHSPIPKTPLPLPKIRSQTVDRTHAAAGSAKAGFEANGTAKAAPLRKTTRSLSVSFQGESFVFQTSKIKSSPRKSTTECRKPYTAASGAENSHPGEQQLRRWPPTRAKDPNLFTRSLDYSDDRNEPILLTVRLLQRSLMLDEAVNFRSNDPPQSPDSVSFSSGSNSSLHGAPPKLRNKPRGICVPARFRQECNGLPRPHPESPRLASPRVSSPRHGFMKASPRDVSASRVRSNIFENYSTIPPPNPPSILSFASEVRRTKKGESRIEEAHLLRLLHNRYLQWRYLNARARDALSTQLIIQENNICNAWITISELRDSAMTNRIKLLAQMQNIKLASILQGQIAHLEEWSALHKDHESSLLGAFEALKASTLRLPVVGAKVDIREVKDAIASSVGVMQAIATSICSFLSKVEGASSHASQLEQAAAYERVLLDRASYHLSLVAALHVKQCSLQGYMQQSRRKM</sequence>
<keyword evidence="4" id="KW-1185">Reference proteome</keyword>
<dbReference type="AlphaFoldDB" id="A0A2I0BDQ6"/>
<feature type="region of interest" description="Disordered" evidence="2">
    <location>
        <begin position="1"/>
        <end position="105"/>
    </location>
</feature>
<dbReference type="STRING" id="1088818.A0A2I0BDQ6"/>
<feature type="compositionally biased region" description="Polar residues" evidence="2">
    <location>
        <begin position="51"/>
        <end position="64"/>
    </location>
</feature>
<feature type="region of interest" description="Disordered" evidence="2">
    <location>
        <begin position="237"/>
        <end position="272"/>
    </location>
</feature>
<dbReference type="GO" id="GO:0005737">
    <property type="term" value="C:cytoplasm"/>
    <property type="evidence" value="ECO:0007669"/>
    <property type="project" value="TreeGrafter"/>
</dbReference>
<organism evidence="3 4">
    <name type="scientific">Apostasia shenzhenica</name>
    <dbReference type="NCBI Taxonomy" id="1088818"/>
    <lineage>
        <taxon>Eukaryota</taxon>
        <taxon>Viridiplantae</taxon>
        <taxon>Streptophyta</taxon>
        <taxon>Embryophyta</taxon>
        <taxon>Tracheophyta</taxon>
        <taxon>Spermatophyta</taxon>
        <taxon>Magnoliopsida</taxon>
        <taxon>Liliopsida</taxon>
        <taxon>Asparagales</taxon>
        <taxon>Orchidaceae</taxon>
        <taxon>Apostasioideae</taxon>
        <taxon>Apostasia</taxon>
    </lineage>
</organism>
<proteinExistence type="inferred from homology"/>
<feature type="region of interest" description="Disordered" evidence="2">
    <location>
        <begin position="158"/>
        <end position="209"/>
    </location>
</feature>
<dbReference type="GO" id="GO:0008017">
    <property type="term" value="F:microtubule binding"/>
    <property type="evidence" value="ECO:0007669"/>
    <property type="project" value="TreeGrafter"/>
</dbReference>
<dbReference type="Proteomes" id="UP000236161">
    <property type="component" value="Unassembled WGS sequence"/>
</dbReference>
<comment type="similarity">
    <text evidence="1">Belongs to the QWRF family.</text>
</comment>
<evidence type="ECO:0000313" key="3">
    <source>
        <dbReference type="EMBL" id="PKA65937.1"/>
    </source>
</evidence>
<feature type="region of interest" description="Disordered" evidence="2">
    <location>
        <begin position="285"/>
        <end position="315"/>
    </location>
</feature>
<dbReference type="PANTHER" id="PTHR31807">
    <property type="entry name" value="AUGMIN FAMILY MEMBER"/>
    <property type="match status" value="1"/>
</dbReference>
<protein>
    <recommendedName>
        <fullName evidence="5">Protein SNOWY COTYLEDON 3</fullName>
    </recommendedName>
</protein>
<reference evidence="3 4" key="1">
    <citation type="journal article" date="2017" name="Nature">
        <title>The Apostasia genome and the evolution of orchids.</title>
        <authorList>
            <person name="Zhang G.Q."/>
            <person name="Liu K.W."/>
            <person name="Li Z."/>
            <person name="Lohaus R."/>
            <person name="Hsiao Y.Y."/>
            <person name="Niu S.C."/>
            <person name="Wang J.Y."/>
            <person name="Lin Y.C."/>
            <person name="Xu Q."/>
            <person name="Chen L.J."/>
            <person name="Yoshida K."/>
            <person name="Fujiwara S."/>
            <person name="Wang Z.W."/>
            <person name="Zhang Y.Q."/>
            <person name="Mitsuda N."/>
            <person name="Wang M."/>
            <person name="Liu G.H."/>
            <person name="Pecoraro L."/>
            <person name="Huang H.X."/>
            <person name="Xiao X.J."/>
            <person name="Lin M."/>
            <person name="Wu X.Y."/>
            <person name="Wu W.L."/>
            <person name="Chen Y.Y."/>
            <person name="Chang S.B."/>
            <person name="Sakamoto S."/>
            <person name="Ohme-Takagi M."/>
            <person name="Yagi M."/>
            <person name="Zeng S.J."/>
            <person name="Shen C.Y."/>
            <person name="Yeh C.M."/>
            <person name="Luo Y.B."/>
            <person name="Tsai W.C."/>
            <person name="Van de Peer Y."/>
            <person name="Liu Z.J."/>
        </authorList>
    </citation>
    <scope>NUCLEOTIDE SEQUENCE [LARGE SCALE GENOMIC DNA]</scope>
    <source>
        <strain evidence="4">cv. Shenzhen</strain>
        <tissue evidence="3">Stem</tissue>
    </source>
</reference>
<evidence type="ECO:0008006" key="5">
    <source>
        <dbReference type="Google" id="ProtNLM"/>
    </source>
</evidence>
<feature type="compositionally biased region" description="Low complexity" evidence="2">
    <location>
        <begin position="65"/>
        <end position="85"/>
    </location>
</feature>
<dbReference type="GO" id="GO:0005880">
    <property type="term" value="C:nuclear microtubule"/>
    <property type="evidence" value="ECO:0007669"/>
    <property type="project" value="TreeGrafter"/>
</dbReference>